<dbReference type="InterPro" id="IPR029058">
    <property type="entry name" value="AB_hydrolase_fold"/>
</dbReference>
<dbReference type="SUPFAM" id="SSF53474">
    <property type="entry name" value="alpha/beta-Hydrolases"/>
    <property type="match status" value="1"/>
</dbReference>
<comment type="caution">
    <text evidence="1">The sequence shown here is derived from an EMBL/GenBank/DDBJ whole genome shotgun (WGS) entry which is preliminary data.</text>
</comment>
<sequence length="328" mass="36677">MPHITFIHGISNKPDEDKLREIWYRALAQDTLGNDDAIDLGAAEVTFSMVYWADVLYDKPLEGESIEEETLQEGAEFELAGTSPDAVNGDPNTAWRANLQPDEERLVAALEAKLDANMLADEVLTEPIPIADATLERIPIPWFIKRRIMEQFLRDVHHYLFNVSFSPRPGDTYQVQDVIRERMLARLREGASKEGPHVVVSHSMGTVIAYDCLMRVPGCPAVDALMTIGSPLGLDEVQDKLIPEGTVGNHFPAQNAFPSKVKGTWVNVYDRLDPVTGLDGNIANDFKKEGREVINVIQEANWGKWRHNIVKYLAGPKLRAALREQLGL</sequence>
<evidence type="ECO:0008006" key="3">
    <source>
        <dbReference type="Google" id="ProtNLM"/>
    </source>
</evidence>
<dbReference type="EMBL" id="JAGETX010000025">
    <property type="protein sequence ID" value="MBO3273144.1"/>
    <property type="molecule type" value="Genomic_DNA"/>
</dbReference>
<accession>A0ABS3THJ4</accession>
<evidence type="ECO:0000313" key="2">
    <source>
        <dbReference type="Proteomes" id="UP000670527"/>
    </source>
</evidence>
<gene>
    <name evidence="1" type="ORF">J4D97_21015</name>
</gene>
<dbReference type="Gene3D" id="3.40.50.1820">
    <property type="entry name" value="alpha/beta hydrolase"/>
    <property type="match status" value="1"/>
</dbReference>
<protein>
    <recommendedName>
        <fullName evidence="3">Alpha/beta hydrolase</fullName>
    </recommendedName>
</protein>
<dbReference type="Proteomes" id="UP000670527">
    <property type="component" value="Unassembled WGS sequence"/>
</dbReference>
<dbReference type="RefSeq" id="WP_208309288.1">
    <property type="nucleotide sequence ID" value="NZ_JAGETX010000025.1"/>
</dbReference>
<proteinExistence type="predicted"/>
<keyword evidence="2" id="KW-1185">Reference proteome</keyword>
<reference evidence="1 2" key="1">
    <citation type="submission" date="2021-03" db="EMBL/GenBank/DDBJ databases">
        <authorList>
            <person name="Kim M.K."/>
        </authorList>
    </citation>
    <scope>NUCLEOTIDE SEQUENCE [LARGE SCALE GENOMIC DNA]</scope>
    <source>
        <strain evidence="1 2">BT507</strain>
    </source>
</reference>
<organism evidence="1 2">
    <name type="scientific">Hymenobacter defluvii</name>
    <dbReference type="NCBI Taxonomy" id="2054411"/>
    <lineage>
        <taxon>Bacteria</taxon>
        <taxon>Pseudomonadati</taxon>
        <taxon>Bacteroidota</taxon>
        <taxon>Cytophagia</taxon>
        <taxon>Cytophagales</taxon>
        <taxon>Hymenobacteraceae</taxon>
        <taxon>Hymenobacter</taxon>
    </lineage>
</organism>
<name>A0ABS3THJ4_9BACT</name>
<evidence type="ECO:0000313" key="1">
    <source>
        <dbReference type="EMBL" id="MBO3273144.1"/>
    </source>
</evidence>